<feature type="transmembrane region" description="Helical" evidence="2">
    <location>
        <begin position="414"/>
        <end position="431"/>
    </location>
</feature>
<dbReference type="OrthoDB" id="5541877at2759"/>
<feature type="transmembrane region" description="Helical" evidence="2">
    <location>
        <begin position="149"/>
        <end position="169"/>
    </location>
</feature>
<sequence length="609" mass="69954">MFTPLSTGSERTQDNLWDSLSPRRNRIRPSVEPIHSPASALGQQPTWSRESQGDGVSRKVLSSNGIGTKSGAGGGSGNWIRSQSRIPVLRALSTSYAHNSSTSSNTRRKCSRKTSSADPEESETWISLFFQPSRTRIEGWTESFWKRHLVLVILPCLAVWIWVALPFPVTDPYNDSPFPDIPSWPKRPQGDNSGASGREDGKVQLPLDVNFYFFLFWYFGMYLAVALFFITNLFSLYRLNWWPRKLGGKISYFLSWSATLFIGLAVHHLDLFYLRKRWKRRDPGDDVEWERKTFWVVLSFMAMLMPAIACFSKLKRDKRHTYRHAVPAVYQTFFGQAFSRRFPASWVRFLWFMTSLAIACISVIAGQAYASLFLATLPHTSLDAGTWVWSWVITVQLLAQVSFFILGNKVRSRALLFIYRLFFQLVYHIFYRNLFARLHSPSQFATVQLLSSLSTIFIFPVQMSHPWYRILQVVVGYPKSWEEHAESVAMGFFCRGLAQNVTMVGFLGWLSILHFGPNSQIYPFFQFQPSPEDPYTFQLTFLASCAIWGSELFSSFIARQIMSFAFGLNVSQIGIDEMREYPELVPACGWASVHVSMNILLFLIKLNFR</sequence>
<feature type="compositionally biased region" description="Gly residues" evidence="1">
    <location>
        <begin position="68"/>
        <end position="77"/>
    </location>
</feature>
<reference evidence="3" key="1">
    <citation type="submission" date="2016-06" db="EMBL/GenBank/DDBJ databases">
        <authorList>
            <person name="Cuomo C."/>
            <person name="Litvintseva A."/>
            <person name="Heitman J."/>
            <person name="Chen Y."/>
            <person name="Sun S."/>
            <person name="Springer D."/>
            <person name="Dromer F."/>
            <person name="Young S."/>
            <person name="Zeng Q."/>
            <person name="Chapman S."/>
            <person name="Gujja S."/>
            <person name="Saif S."/>
            <person name="Birren B."/>
        </authorList>
    </citation>
    <scope>NUCLEOTIDE SEQUENCE</scope>
    <source>
        <strain evidence="3">CBS 7841</strain>
    </source>
</reference>
<dbReference type="EMBL" id="CP143785">
    <property type="protein sequence ID" value="WVN86198.1"/>
    <property type="molecule type" value="Genomic_DNA"/>
</dbReference>
<dbReference type="PANTHER" id="PTHR40467">
    <property type="match status" value="1"/>
</dbReference>
<feature type="transmembrane region" description="Helical" evidence="2">
    <location>
        <begin position="349"/>
        <end position="375"/>
    </location>
</feature>
<keyword evidence="2" id="KW-0812">Transmembrane</keyword>
<proteinExistence type="predicted"/>
<keyword evidence="4" id="KW-1185">Reference proteome</keyword>
<feature type="compositionally biased region" description="Polar residues" evidence="1">
    <location>
        <begin position="41"/>
        <end position="50"/>
    </location>
</feature>
<accession>A0A1E3IC34</accession>
<dbReference type="GeneID" id="91085572"/>
<evidence type="ECO:0000313" key="4">
    <source>
        <dbReference type="Proteomes" id="UP000094043"/>
    </source>
</evidence>
<dbReference type="RefSeq" id="XP_066066898.1">
    <property type="nucleotide sequence ID" value="XM_066210801.1"/>
</dbReference>
<dbReference type="PANTHER" id="PTHR40467:SF1">
    <property type="match status" value="1"/>
</dbReference>
<feature type="transmembrane region" description="Helical" evidence="2">
    <location>
        <begin position="443"/>
        <end position="461"/>
    </location>
</feature>
<reference evidence="3" key="3">
    <citation type="submission" date="2024-01" db="EMBL/GenBank/DDBJ databases">
        <authorList>
            <person name="Coelho M.A."/>
            <person name="David-Palma M."/>
            <person name="Shea T."/>
            <person name="Sun S."/>
            <person name="Cuomo C.A."/>
            <person name="Heitman J."/>
        </authorList>
    </citation>
    <scope>NUCLEOTIDE SEQUENCE</scope>
    <source>
        <strain evidence="3">CBS 7841</strain>
    </source>
</reference>
<organism evidence="3 4">
    <name type="scientific">Cryptococcus depauperatus CBS 7841</name>
    <dbReference type="NCBI Taxonomy" id="1295531"/>
    <lineage>
        <taxon>Eukaryota</taxon>
        <taxon>Fungi</taxon>
        <taxon>Dikarya</taxon>
        <taxon>Basidiomycota</taxon>
        <taxon>Agaricomycotina</taxon>
        <taxon>Tremellomycetes</taxon>
        <taxon>Tremellales</taxon>
        <taxon>Cryptococcaceae</taxon>
        <taxon>Cryptococcus</taxon>
    </lineage>
</organism>
<dbReference type="VEuPathDB" id="FungiDB:L203_04281"/>
<feature type="transmembrane region" description="Helical" evidence="2">
    <location>
        <begin position="387"/>
        <end position="407"/>
    </location>
</feature>
<dbReference type="Proteomes" id="UP000094043">
    <property type="component" value="Chromosome 2"/>
</dbReference>
<feature type="transmembrane region" description="Helical" evidence="2">
    <location>
        <begin position="497"/>
        <end position="515"/>
    </location>
</feature>
<dbReference type="AlphaFoldDB" id="A0A1E3IC34"/>
<reference evidence="3" key="2">
    <citation type="journal article" date="2022" name="Elife">
        <title>Obligate sexual reproduction of a homothallic fungus closely related to the Cryptococcus pathogenic species complex.</title>
        <authorList>
            <person name="Passer A.R."/>
            <person name="Clancey S.A."/>
            <person name="Shea T."/>
            <person name="David-Palma M."/>
            <person name="Averette A.F."/>
            <person name="Boekhout T."/>
            <person name="Porcel B.M."/>
            <person name="Nowrousian M."/>
            <person name="Cuomo C.A."/>
            <person name="Sun S."/>
            <person name="Heitman J."/>
            <person name="Coelho M.A."/>
        </authorList>
    </citation>
    <scope>NUCLEOTIDE SEQUENCE</scope>
    <source>
        <strain evidence="3">CBS 7841</strain>
    </source>
</reference>
<feature type="transmembrane region" description="Helical" evidence="2">
    <location>
        <begin position="294"/>
        <end position="314"/>
    </location>
</feature>
<evidence type="ECO:0000313" key="3">
    <source>
        <dbReference type="EMBL" id="WVN86198.1"/>
    </source>
</evidence>
<name>A0A1E3IC34_9TREE</name>
<feature type="region of interest" description="Disordered" evidence="1">
    <location>
        <begin position="1"/>
        <end position="79"/>
    </location>
</feature>
<keyword evidence="2" id="KW-0472">Membrane</keyword>
<feature type="region of interest" description="Disordered" evidence="1">
    <location>
        <begin position="97"/>
        <end position="118"/>
    </location>
</feature>
<dbReference type="InterPro" id="IPR039966">
    <property type="entry name" value="C553.12c"/>
</dbReference>
<gene>
    <name evidence="3" type="ORF">L203_101359</name>
</gene>
<feature type="transmembrane region" description="Helical" evidence="2">
    <location>
        <begin position="215"/>
        <end position="239"/>
    </location>
</feature>
<keyword evidence="2" id="KW-1133">Transmembrane helix</keyword>
<evidence type="ECO:0000256" key="1">
    <source>
        <dbReference type="SAM" id="MobiDB-lite"/>
    </source>
</evidence>
<evidence type="ECO:0000256" key="2">
    <source>
        <dbReference type="SAM" id="Phobius"/>
    </source>
</evidence>
<feature type="compositionally biased region" description="Polar residues" evidence="1">
    <location>
        <begin position="1"/>
        <end position="18"/>
    </location>
</feature>
<protein>
    <submittedName>
        <fullName evidence="3">Uncharacterized protein</fullName>
    </submittedName>
</protein>
<feature type="transmembrane region" description="Helical" evidence="2">
    <location>
        <begin position="251"/>
        <end position="274"/>
    </location>
</feature>
<dbReference type="KEGG" id="cdep:91085572"/>
<feature type="region of interest" description="Disordered" evidence="1">
    <location>
        <begin position="180"/>
        <end position="199"/>
    </location>
</feature>
<feature type="transmembrane region" description="Helical" evidence="2">
    <location>
        <begin position="535"/>
        <end position="558"/>
    </location>
</feature>